<sequence>MVQAPRQVDLPPEIIEKIVFTVWRYTLSSYERILFMTTCPLLNRSWSTQYARISSRELYIPKVSYLLYLANIIRTGKSLIYARHDLRKRAETMTCFLDLRSYGSPSWTHWDKSTEEMYFIFSDVIMGDFSNGLGSCFPSLEELSLETVFYTAPHLWTSEMPQVAHTQVVLLVDKEKKNDKRKDKKQDPLLLSSPRRHTIQLNMAIRDPDAYLGVTNALWNYHSNPLSPYFTLLIRVILGGLSKSIHLRTSEKQSSEEGEHRPPSPMSKILRLSRRLQKSRKLKGDAHLFSCSAMFFETLGSDNDSSTATSAASGGAGHYSINQQLRMCGKDSSNPHLPQLYSIFSWDSVYNRLCHLTTRMFFTLGTIVSPTTLREGEWDLILPPMTMLEPEGLTRTAENGPSNPDGTANTSSSPLSEPPFSALYDLRSFMEAGAPTFSTKS</sequence>
<keyword evidence="3" id="KW-1185">Reference proteome</keyword>
<feature type="compositionally biased region" description="Basic and acidic residues" evidence="1">
    <location>
        <begin position="249"/>
        <end position="262"/>
    </location>
</feature>
<dbReference type="OrthoDB" id="2836053at2759"/>
<feature type="region of interest" description="Disordered" evidence="1">
    <location>
        <begin position="249"/>
        <end position="268"/>
    </location>
</feature>
<feature type="compositionally biased region" description="Polar residues" evidence="1">
    <location>
        <begin position="396"/>
        <end position="415"/>
    </location>
</feature>
<gene>
    <name evidence="2" type="ORF">K435DRAFT_779839</name>
</gene>
<reference evidence="2 3" key="1">
    <citation type="journal article" date="2019" name="Nat. Ecol. Evol.">
        <title>Megaphylogeny resolves global patterns of mushroom evolution.</title>
        <authorList>
            <person name="Varga T."/>
            <person name="Krizsan K."/>
            <person name="Foldi C."/>
            <person name="Dima B."/>
            <person name="Sanchez-Garcia M."/>
            <person name="Sanchez-Ramirez S."/>
            <person name="Szollosi G.J."/>
            <person name="Szarkandi J.G."/>
            <person name="Papp V."/>
            <person name="Albert L."/>
            <person name="Andreopoulos W."/>
            <person name="Angelini C."/>
            <person name="Antonin V."/>
            <person name="Barry K.W."/>
            <person name="Bougher N.L."/>
            <person name="Buchanan P."/>
            <person name="Buyck B."/>
            <person name="Bense V."/>
            <person name="Catcheside P."/>
            <person name="Chovatia M."/>
            <person name="Cooper J."/>
            <person name="Damon W."/>
            <person name="Desjardin D."/>
            <person name="Finy P."/>
            <person name="Geml J."/>
            <person name="Haridas S."/>
            <person name="Hughes K."/>
            <person name="Justo A."/>
            <person name="Karasinski D."/>
            <person name="Kautmanova I."/>
            <person name="Kiss B."/>
            <person name="Kocsube S."/>
            <person name="Kotiranta H."/>
            <person name="LaButti K.M."/>
            <person name="Lechner B.E."/>
            <person name="Liimatainen K."/>
            <person name="Lipzen A."/>
            <person name="Lukacs Z."/>
            <person name="Mihaltcheva S."/>
            <person name="Morgado L.N."/>
            <person name="Niskanen T."/>
            <person name="Noordeloos M.E."/>
            <person name="Ohm R.A."/>
            <person name="Ortiz-Santana B."/>
            <person name="Ovrebo C."/>
            <person name="Racz N."/>
            <person name="Riley R."/>
            <person name="Savchenko A."/>
            <person name="Shiryaev A."/>
            <person name="Soop K."/>
            <person name="Spirin V."/>
            <person name="Szebenyi C."/>
            <person name="Tomsovsky M."/>
            <person name="Tulloss R.E."/>
            <person name="Uehling J."/>
            <person name="Grigoriev I.V."/>
            <person name="Vagvolgyi C."/>
            <person name="Papp T."/>
            <person name="Martin F.M."/>
            <person name="Miettinen O."/>
            <person name="Hibbett D.S."/>
            <person name="Nagy L.G."/>
        </authorList>
    </citation>
    <scope>NUCLEOTIDE SEQUENCE [LARGE SCALE GENOMIC DNA]</scope>
    <source>
        <strain evidence="2 3">CBS 962.96</strain>
    </source>
</reference>
<evidence type="ECO:0000313" key="2">
    <source>
        <dbReference type="EMBL" id="THU93423.1"/>
    </source>
</evidence>
<name>A0A4S8LW97_DENBC</name>
<evidence type="ECO:0000256" key="1">
    <source>
        <dbReference type="SAM" id="MobiDB-lite"/>
    </source>
</evidence>
<proteinExistence type="predicted"/>
<organism evidence="2 3">
    <name type="scientific">Dendrothele bispora (strain CBS 962.96)</name>
    <dbReference type="NCBI Taxonomy" id="1314807"/>
    <lineage>
        <taxon>Eukaryota</taxon>
        <taxon>Fungi</taxon>
        <taxon>Dikarya</taxon>
        <taxon>Basidiomycota</taxon>
        <taxon>Agaricomycotina</taxon>
        <taxon>Agaricomycetes</taxon>
        <taxon>Agaricomycetidae</taxon>
        <taxon>Agaricales</taxon>
        <taxon>Agaricales incertae sedis</taxon>
        <taxon>Dendrothele</taxon>
    </lineage>
</organism>
<protein>
    <submittedName>
        <fullName evidence="2">Uncharacterized protein</fullName>
    </submittedName>
</protein>
<feature type="region of interest" description="Disordered" evidence="1">
    <location>
        <begin position="392"/>
        <end position="419"/>
    </location>
</feature>
<dbReference type="AlphaFoldDB" id="A0A4S8LW97"/>
<accession>A0A4S8LW97</accession>
<evidence type="ECO:0000313" key="3">
    <source>
        <dbReference type="Proteomes" id="UP000297245"/>
    </source>
</evidence>
<dbReference type="EMBL" id="ML179249">
    <property type="protein sequence ID" value="THU93423.1"/>
    <property type="molecule type" value="Genomic_DNA"/>
</dbReference>
<dbReference type="Proteomes" id="UP000297245">
    <property type="component" value="Unassembled WGS sequence"/>
</dbReference>